<gene>
    <name evidence="1" type="primary">APR1_1</name>
    <name evidence="1" type="ORF">FBU59_000256</name>
</gene>
<accession>A0ACC1JHC8</accession>
<proteinExistence type="predicted"/>
<dbReference type="EMBL" id="JANBPW010000033">
    <property type="protein sequence ID" value="KAJ1951273.1"/>
    <property type="molecule type" value="Genomic_DNA"/>
</dbReference>
<name>A0ACC1JHC8_9FUNG</name>
<keyword evidence="1" id="KW-0378">Hydrolase</keyword>
<dbReference type="Proteomes" id="UP001150603">
    <property type="component" value="Unassembled WGS sequence"/>
</dbReference>
<protein>
    <submittedName>
        <fullName evidence="1">Aspartic proteinase</fullName>
        <ecNumber evidence="1">3.4.23.25</ecNumber>
    </submittedName>
</protein>
<organism evidence="1 2">
    <name type="scientific">Linderina macrospora</name>
    <dbReference type="NCBI Taxonomy" id="4868"/>
    <lineage>
        <taxon>Eukaryota</taxon>
        <taxon>Fungi</taxon>
        <taxon>Fungi incertae sedis</taxon>
        <taxon>Zoopagomycota</taxon>
        <taxon>Kickxellomycotina</taxon>
        <taxon>Kickxellomycetes</taxon>
        <taxon>Kickxellales</taxon>
        <taxon>Kickxellaceae</taxon>
        <taxon>Linderina</taxon>
    </lineage>
</organism>
<evidence type="ECO:0000313" key="1">
    <source>
        <dbReference type="EMBL" id="KAJ1951273.1"/>
    </source>
</evidence>
<reference evidence="1" key="1">
    <citation type="submission" date="2022-07" db="EMBL/GenBank/DDBJ databases">
        <title>Phylogenomic reconstructions and comparative analyses of Kickxellomycotina fungi.</title>
        <authorList>
            <person name="Reynolds N.K."/>
            <person name="Stajich J.E."/>
            <person name="Barry K."/>
            <person name="Grigoriev I.V."/>
            <person name="Crous P."/>
            <person name="Smith M.E."/>
        </authorList>
    </citation>
    <scope>NUCLEOTIDE SEQUENCE</scope>
    <source>
        <strain evidence="1">NRRL 5244</strain>
    </source>
</reference>
<dbReference type="EC" id="3.4.23.25" evidence="1"/>
<comment type="caution">
    <text evidence="1">The sequence shown here is derived from an EMBL/GenBank/DDBJ whole genome shotgun (WGS) entry which is preliminary data.</text>
</comment>
<evidence type="ECO:0000313" key="2">
    <source>
        <dbReference type="Proteomes" id="UP001150603"/>
    </source>
</evidence>
<keyword evidence="2" id="KW-1185">Reference proteome</keyword>
<sequence length="403" mass="44183">MKSLLSLIALGILAVSQATAKVHSIKLKKVDESPKTTLQRYANTGNCIAQKYIGAIRNIDDQKQFVVTNSDSTASFGVPISNHKNSQYYGEVQIGTPAQTFNVTFDTGSSNLWVLSTQCTSIGCYMHNKYDSSVSSTYKVNGTSFSIRYGSSSLEGFVSTDTLSVGGIEIPNQMFAEAISMPGLSFGFGRFDGIFGLGYDTISVNRIVPPFYHMVNKNLVDKPMFSFYLSDTKNGDSGEMVLGGYNNEHFSGELQWANVSRKGYWEIELEGALFGDEALPIENTGAVIETGSSLLVLPTDLAKNINKQIGAKKSWTGQYTVNCRTIPTLLPFTMQFGGKKYQLDAKDYILDIEGTCVPLFTGLDINRADSSLWIIGDVFLRKFYSVFDLGNNRIGFAPSKQTA</sequence>